<reference evidence="6 7" key="1">
    <citation type="journal article" name="Front. Microbiol.">
        <title>Sugar Metabolism of the First Thermophilic Planctomycete Thermogutta terrifontis: Comparative Genomic and Transcriptomic Approaches.</title>
        <authorList>
            <person name="Elcheninov A.G."/>
            <person name="Menzel P."/>
            <person name="Gudbergsdottir S.R."/>
            <person name="Slesarev A.I."/>
            <person name="Kadnikov V.V."/>
            <person name="Krogh A."/>
            <person name="Bonch-Osmolovskaya E.A."/>
            <person name="Peng X."/>
            <person name="Kublanov I.V."/>
        </authorList>
    </citation>
    <scope>NUCLEOTIDE SEQUENCE [LARGE SCALE GENOMIC DNA]</scope>
    <source>
        <strain evidence="6 7">R1</strain>
    </source>
</reference>
<evidence type="ECO:0000256" key="2">
    <source>
        <dbReference type="ARBA" id="ARBA00022692"/>
    </source>
</evidence>
<comment type="subcellular location">
    <subcellularLocation>
        <location evidence="1">Endomembrane system</location>
        <topology evidence="1">Multi-pass membrane protein</topology>
    </subcellularLocation>
</comment>
<dbReference type="GO" id="GO:0012505">
    <property type="term" value="C:endomembrane system"/>
    <property type="evidence" value="ECO:0007669"/>
    <property type="project" value="UniProtKB-SubCell"/>
</dbReference>
<dbReference type="Proteomes" id="UP000215086">
    <property type="component" value="Chromosome"/>
</dbReference>
<organism evidence="6 7">
    <name type="scientific">Thermogutta terrifontis</name>
    <dbReference type="NCBI Taxonomy" id="1331910"/>
    <lineage>
        <taxon>Bacteria</taxon>
        <taxon>Pseudomonadati</taxon>
        <taxon>Planctomycetota</taxon>
        <taxon>Planctomycetia</taxon>
        <taxon>Pirellulales</taxon>
        <taxon>Thermoguttaceae</taxon>
        <taxon>Thermogutta</taxon>
    </lineage>
</organism>
<evidence type="ECO:0000256" key="5">
    <source>
        <dbReference type="SAM" id="Phobius"/>
    </source>
</evidence>
<dbReference type="Pfam" id="PF04191">
    <property type="entry name" value="PEMT"/>
    <property type="match status" value="1"/>
</dbReference>
<keyword evidence="2 5" id="KW-0812">Transmembrane</keyword>
<dbReference type="PANTHER" id="PTHR12714:SF9">
    <property type="entry name" value="PROTEIN-S-ISOPRENYLCYSTEINE O-METHYLTRANSFERASE"/>
    <property type="match status" value="1"/>
</dbReference>
<accession>A0A286RJ90</accession>
<keyword evidence="3 5" id="KW-1133">Transmembrane helix</keyword>
<dbReference type="EMBL" id="CP018477">
    <property type="protein sequence ID" value="ASV76026.1"/>
    <property type="molecule type" value="Genomic_DNA"/>
</dbReference>
<gene>
    <name evidence="6" type="ORF">THTE_3424</name>
</gene>
<dbReference type="PANTHER" id="PTHR12714">
    <property type="entry name" value="PROTEIN-S ISOPRENYLCYSTEINE O-METHYLTRANSFERASE"/>
    <property type="match status" value="1"/>
</dbReference>
<dbReference type="InterPro" id="IPR007318">
    <property type="entry name" value="Phopholipid_MeTrfase"/>
</dbReference>
<evidence type="ECO:0000313" key="6">
    <source>
        <dbReference type="EMBL" id="ASV76026.1"/>
    </source>
</evidence>
<feature type="transmembrane region" description="Helical" evidence="5">
    <location>
        <begin position="80"/>
        <end position="99"/>
    </location>
</feature>
<protein>
    <submittedName>
        <fullName evidence="6">Nickel-cobalt-cadmium resistance protein NccN</fullName>
    </submittedName>
</protein>
<evidence type="ECO:0000256" key="4">
    <source>
        <dbReference type="ARBA" id="ARBA00023136"/>
    </source>
</evidence>
<evidence type="ECO:0000313" key="7">
    <source>
        <dbReference type="Proteomes" id="UP000215086"/>
    </source>
</evidence>
<dbReference type="Gene3D" id="1.20.120.1630">
    <property type="match status" value="1"/>
</dbReference>
<dbReference type="AlphaFoldDB" id="A0A286RJ90"/>
<feature type="transmembrane region" description="Helical" evidence="5">
    <location>
        <begin position="111"/>
        <end position="132"/>
    </location>
</feature>
<keyword evidence="7" id="KW-1185">Reference proteome</keyword>
<keyword evidence="4 5" id="KW-0472">Membrane</keyword>
<proteinExistence type="predicted"/>
<name>A0A286RJ90_9BACT</name>
<dbReference type="KEGG" id="ttf:THTE_3424"/>
<evidence type="ECO:0000256" key="3">
    <source>
        <dbReference type="ARBA" id="ARBA00022989"/>
    </source>
</evidence>
<sequence>MRCCLTFRKKTIRSDARFFESAPVPWPAGGSGIENPAICVLPDRQNFVKDYCQNLQVLGSFPFSYRVWNERLLEIMRLNAAKLLIALVIPLVLFSHHMYREDGPLNLSMETLGCAAIFLSAVGRIWAAAYIAGKKNREVVVSGPYSLSRHPLYLFTALGFIGTGLALESLTLTAIFLGIFLVTHWPAMRREEQHLRASFGEQYQAYAKSTPRWWPQWSKFHSPAEGVINYPVFTRAVLDAALIGLIYPGVQILEWAHIHHLVPVLFRLY</sequence>
<evidence type="ECO:0000256" key="1">
    <source>
        <dbReference type="ARBA" id="ARBA00004127"/>
    </source>
</evidence>
<feature type="transmembrane region" description="Helical" evidence="5">
    <location>
        <begin position="152"/>
        <end position="182"/>
    </location>
</feature>
<dbReference type="GO" id="GO:0016740">
    <property type="term" value="F:transferase activity"/>
    <property type="evidence" value="ECO:0007669"/>
    <property type="project" value="UniProtKB-ARBA"/>
</dbReference>